<dbReference type="AlphaFoldDB" id="A0AA46TGC7"/>
<evidence type="ECO:0000256" key="1">
    <source>
        <dbReference type="SAM" id="Phobius"/>
    </source>
</evidence>
<feature type="transmembrane region" description="Helical" evidence="1">
    <location>
        <begin position="98"/>
        <end position="116"/>
    </location>
</feature>
<keyword evidence="3" id="KW-1185">Reference proteome</keyword>
<proteinExistence type="predicted"/>
<name>A0AA46TGC7_9ACTN</name>
<feature type="transmembrane region" description="Helical" evidence="1">
    <location>
        <begin position="64"/>
        <end position="86"/>
    </location>
</feature>
<dbReference type="Proteomes" id="UP001164390">
    <property type="component" value="Chromosome"/>
</dbReference>
<gene>
    <name evidence="2" type="ORF">L0C25_17615</name>
</gene>
<keyword evidence="1" id="KW-0812">Transmembrane</keyword>
<organism evidence="2 3">
    <name type="scientific">Solicola gregarius</name>
    <dbReference type="NCBI Taxonomy" id="2908642"/>
    <lineage>
        <taxon>Bacteria</taxon>
        <taxon>Bacillati</taxon>
        <taxon>Actinomycetota</taxon>
        <taxon>Actinomycetes</taxon>
        <taxon>Propionibacteriales</taxon>
        <taxon>Nocardioidaceae</taxon>
        <taxon>Solicola</taxon>
    </lineage>
</organism>
<dbReference type="EMBL" id="CP094970">
    <property type="protein sequence ID" value="UYM04339.1"/>
    <property type="molecule type" value="Genomic_DNA"/>
</dbReference>
<evidence type="ECO:0000313" key="3">
    <source>
        <dbReference type="Proteomes" id="UP001164390"/>
    </source>
</evidence>
<accession>A0AA46TGC7</accession>
<dbReference type="KEGG" id="sgrg:L0C25_17615"/>
<feature type="transmembrane region" description="Helical" evidence="1">
    <location>
        <begin position="122"/>
        <end position="143"/>
    </location>
</feature>
<keyword evidence="1" id="KW-0472">Membrane</keyword>
<feature type="transmembrane region" description="Helical" evidence="1">
    <location>
        <begin position="21"/>
        <end position="44"/>
    </location>
</feature>
<sequence>MQTTSIAPTADSTRRATTTMYVGLALSALLAGLTVVDQATVGGITDEMWKEYPDYTAGEVDTEAGATAAALYVLAGLGIACWSWLAVATRRGWRHTRWVATTVLALALVASASMSYVPMPSYLASAMWLPCIAGIVALTMLWLRKPATR</sequence>
<reference evidence="2" key="1">
    <citation type="submission" date="2022-01" db="EMBL/GenBank/DDBJ databases">
        <title>Nocardioidaceae gen. sp. A5X3R13.</title>
        <authorList>
            <person name="Lopez Marin M.A."/>
            <person name="Uhlik O."/>
        </authorList>
    </citation>
    <scope>NUCLEOTIDE SEQUENCE</scope>
    <source>
        <strain evidence="2">A5X3R13</strain>
    </source>
</reference>
<keyword evidence="1" id="KW-1133">Transmembrane helix</keyword>
<protein>
    <submittedName>
        <fullName evidence="2">Uncharacterized protein</fullName>
    </submittedName>
</protein>
<dbReference type="RefSeq" id="WP_271633024.1">
    <property type="nucleotide sequence ID" value="NZ_CP094970.1"/>
</dbReference>
<evidence type="ECO:0000313" key="2">
    <source>
        <dbReference type="EMBL" id="UYM04339.1"/>
    </source>
</evidence>